<gene>
    <name evidence="2" type="ORF">ACFQKB_15690</name>
</gene>
<dbReference type="Proteomes" id="UP001596380">
    <property type="component" value="Unassembled WGS sequence"/>
</dbReference>
<evidence type="ECO:0000259" key="1">
    <source>
        <dbReference type="PROSITE" id="PS50104"/>
    </source>
</evidence>
<feature type="domain" description="TIR" evidence="1">
    <location>
        <begin position="1"/>
        <end position="154"/>
    </location>
</feature>
<dbReference type="InterPro" id="IPR000157">
    <property type="entry name" value="TIR_dom"/>
</dbReference>
<comment type="caution">
    <text evidence="2">The sequence shown here is derived from an EMBL/GenBank/DDBJ whole genome shotgun (WGS) entry which is preliminary data.</text>
</comment>
<dbReference type="RefSeq" id="WP_160819309.1">
    <property type="nucleotide sequence ID" value="NZ_JBHSXS010000007.1"/>
</dbReference>
<evidence type="ECO:0000313" key="2">
    <source>
        <dbReference type="EMBL" id="MFC6881210.1"/>
    </source>
</evidence>
<dbReference type="SUPFAM" id="SSF52200">
    <property type="entry name" value="Toll/Interleukin receptor TIR domain"/>
    <property type="match status" value="1"/>
</dbReference>
<evidence type="ECO:0000313" key="3">
    <source>
        <dbReference type="Proteomes" id="UP001596380"/>
    </source>
</evidence>
<dbReference type="Gene3D" id="3.40.50.10140">
    <property type="entry name" value="Toll/interleukin-1 receptor homology (TIR) domain"/>
    <property type="match status" value="1"/>
</dbReference>
<sequence length="183" mass="20591">MESIFISYRSADDAYAAALLDEMLSQRFGHNNVFRASRSIAPGSDYQTALLAAVGSTKVMLVIVGRSWAAETAPAARHAFSPDDWVRKEVAKAIELGIVVIPILLSGAPRLADLKFPPDMQKFTSFQYMRFDYKNIDNDFRRVEQEVSRYIPRAAELSKDAIASTLRNLASRVEVMRERDENK</sequence>
<dbReference type="EMBL" id="JBHSXS010000007">
    <property type="protein sequence ID" value="MFC6881210.1"/>
    <property type="molecule type" value="Genomic_DNA"/>
</dbReference>
<dbReference type="Pfam" id="PF13676">
    <property type="entry name" value="TIR_2"/>
    <property type="match status" value="1"/>
</dbReference>
<proteinExistence type="predicted"/>
<name>A0ABW2CLB2_9ACTN</name>
<organism evidence="2 3">
    <name type="scientific">Actinomadura yumaensis</name>
    <dbReference type="NCBI Taxonomy" id="111807"/>
    <lineage>
        <taxon>Bacteria</taxon>
        <taxon>Bacillati</taxon>
        <taxon>Actinomycetota</taxon>
        <taxon>Actinomycetes</taxon>
        <taxon>Streptosporangiales</taxon>
        <taxon>Thermomonosporaceae</taxon>
        <taxon>Actinomadura</taxon>
    </lineage>
</organism>
<dbReference type="InterPro" id="IPR035897">
    <property type="entry name" value="Toll_tir_struct_dom_sf"/>
</dbReference>
<dbReference type="PROSITE" id="PS50104">
    <property type="entry name" value="TIR"/>
    <property type="match status" value="1"/>
</dbReference>
<protein>
    <submittedName>
        <fullName evidence="2">TIR domain-containing protein</fullName>
    </submittedName>
</protein>
<reference evidence="3" key="1">
    <citation type="journal article" date="2019" name="Int. J. Syst. Evol. Microbiol.">
        <title>The Global Catalogue of Microorganisms (GCM) 10K type strain sequencing project: providing services to taxonomists for standard genome sequencing and annotation.</title>
        <authorList>
            <consortium name="The Broad Institute Genomics Platform"/>
            <consortium name="The Broad Institute Genome Sequencing Center for Infectious Disease"/>
            <person name="Wu L."/>
            <person name="Ma J."/>
        </authorList>
    </citation>
    <scope>NUCLEOTIDE SEQUENCE [LARGE SCALE GENOMIC DNA]</scope>
    <source>
        <strain evidence="3">JCM 3369</strain>
    </source>
</reference>
<accession>A0ABW2CLB2</accession>
<keyword evidence="3" id="KW-1185">Reference proteome</keyword>